<evidence type="ECO:0000313" key="2">
    <source>
        <dbReference type="EMBL" id="MBB2902008.1"/>
    </source>
</evidence>
<evidence type="ECO:0000256" key="1">
    <source>
        <dbReference type="SAM" id="SignalP"/>
    </source>
</evidence>
<dbReference type="Gene3D" id="2.160.20.10">
    <property type="entry name" value="Single-stranded right-handed beta-helix, Pectin lyase-like"/>
    <property type="match status" value="1"/>
</dbReference>
<gene>
    <name evidence="2" type="ORF">FHR75_002823</name>
</gene>
<name>A0A7W4TNV8_KINRA</name>
<dbReference type="InterPro" id="IPR011050">
    <property type="entry name" value="Pectin_lyase_fold/virulence"/>
</dbReference>
<organism evidence="2 3">
    <name type="scientific">Kineococcus radiotolerans</name>
    <dbReference type="NCBI Taxonomy" id="131568"/>
    <lineage>
        <taxon>Bacteria</taxon>
        <taxon>Bacillati</taxon>
        <taxon>Actinomycetota</taxon>
        <taxon>Actinomycetes</taxon>
        <taxon>Kineosporiales</taxon>
        <taxon>Kineosporiaceae</taxon>
        <taxon>Kineococcus</taxon>
    </lineage>
</organism>
<dbReference type="EMBL" id="JACHVY010000002">
    <property type="protein sequence ID" value="MBB2902008.1"/>
    <property type="molecule type" value="Genomic_DNA"/>
</dbReference>
<dbReference type="AlphaFoldDB" id="A0A7W4TNV8"/>
<keyword evidence="1" id="KW-0732">Signal</keyword>
<reference evidence="2 3" key="1">
    <citation type="submission" date="2020-08" db="EMBL/GenBank/DDBJ databases">
        <title>The Agave Microbiome: Exploring the role of microbial communities in plant adaptations to desert environments.</title>
        <authorList>
            <person name="Partida-Martinez L.P."/>
        </authorList>
    </citation>
    <scope>NUCLEOTIDE SEQUENCE [LARGE SCALE GENOMIC DNA]</scope>
    <source>
        <strain evidence="2 3">AS2.23</strain>
    </source>
</reference>
<dbReference type="Proteomes" id="UP000533269">
    <property type="component" value="Unassembled WGS sequence"/>
</dbReference>
<feature type="chain" id="PRO_5039182775" description="Right handed beta helix domain-containing protein" evidence="1">
    <location>
        <begin position="29"/>
        <end position="309"/>
    </location>
</feature>
<protein>
    <recommendedName>
        <fullName evidence="4">Right handed beta helix domain-containing protein</fullName>
    </recommendedName>
</protein>
<comment type="caution">
    <text evidence="2">The sequence shown here is derived from an EMBL/GenBank/DDBJ whole genome shotgun (WGS) entry which is preliminary data.</text>
</comment>
<dbReference type="InterPro" id="IPR012334">
    <property type="entry name" value="Pectin_lyas_fold"/>
</dbReference>
<evidence type="ECO:0000313" key="3">
    <source>
        <dbReference type="Proteomes" id="UP000533269"/>
    </source>
</evidence>
<dbReference type="RefSeq" id="WP_183391907.1">
    <property type="nucleotide sequence ID" value="NZ_JACHVY010000002.1"/>
</dbReference>
<dbReference type="SUPFAM" id="SSF51126">
    <property type="entry name" value="Pectin lyase-like"/>
    <property type="match status" value="1"/>
</dbReference>
<reference evidence="2 3" key="2">
    <citation type="submission" date="2020-08" db="EMBL/GenBank/DDBJ databases">
        <authorList>
            <person name="Partida-Martinez L."/>
            <person name="Huntemann M."/>
            <person name="Clum A."/>
            <person name="Wang J."/>
            <person name="Palaniappan K."/>
            <person name="Ritter S."/>
            <person name="Chen I.-M."/>
            <person name="Stamatis D."/>
            <person name="Reddy T."/>
            <person name="O'Malley R."/>
            <person name="Daum C."/>
            <person name="Shapiro N."/>
            <person name="Ivanova N."/>
            <person name="Kyrpides N."/>
            <person name="Woyke T."/>
        </authorList>
    </citation>
    <scope>NUCLEOTIDE SEQUENCE [LARGE SCALE GENOMIC DNA]</scope>
    <source>
        <strain evidence="2 3">AS2.23</strain>
    </source>
</reference>
<proteinExistence type="predicted"/>
<accession>A0A7W4TNV8</accession>
<sequence length="309" mass="32178">MPALPTSRTRRPAGVLSTLVLLALTACSGGGGDREPAPVPGDTHAAQRERLTQQALALGIPDGYPGPHNTGVPLGTALTPSGPVTADEDGQVVENLDITGCVSIKADDVVVRNVRITCAGKQRAIVLEGSRTGIVVEDSEIDGAGSTDVAIGWGGYTLRRVNVHSTHDGPRLGSGVTVEDSWIHDLVRKDDFHSDALQSNGGTGITVRHNTLVPTDTATGDVLNAAIQLGAENDGGKLVDVRIEDNFLDGGNYTVNVRSDEGIRPVVLRGNVFGTSARYGPVIARGDKVDVDDTNTTRGTGTRVAVEGR</sequence>
<evidence type="ECO:0008006" key="4">
    <source>
        <dbReference type="Google" id="ProtNLM"/>
    </source>
</evidence>
<feature type="signal peptide" evidence="1">
    <location>
        <begin position="1"/>
        <end position="28"/>
    </location>
</feature>